<reference evidence="16 17" key="1">
    <citation type="journal article" date="2019" name="Proc. Natl. Acad. Sci. U.S.A.">
        <title>Exaggeration and cooption of innate immunity for social defense.</title>
        <authorList>
            <person name="Kutsukake M."/>
            <person name="Moriyama M."/>
            <person name="Shigenobu S."/>
            <person name="Meng X.-Y."/>
            <person name="Nikoh N."/>
            <person name="Noda C."/>
            <person name="Kobayashi S."/>
            <person name="Fukatsu T."/>
        </authorList>
    </citation>
    <scope>NUCLEOTIDE SEQUENCE [LARGE SCALE GENOMIC DNA]</scope>
    <source>
        <strain evidence="16 17">Nmo</strain>
    </source>
</reference>
<dbReference type="RefSeq" id="WP_158344812.1">
    <property type="nucleotide sequence ID" value="NZ_AP019379.1"/>
</dbReference>
<evidence type="ECO:0000256" key="11">
    <source>
        <dbReference type="ARBA" id="ARBA00023136"/>
    </source>
</evidence>
<dbReference type="PANTHER" id="PTHR43390:SF1">
    <property type="entry name" value="CHLOROPLAST PROCESSING PEPTIDASE"/>
    <property type="match status" value="1"/>
</dbReference>
<keyword evidence="8 13" id="KW-0812">Transmembrane</keyword>
<evidence type="ECO:0000256" key="3">
    <source>
        <dbReference type="ARBA" id="ARBA00009370"/>
    </source>
</evidence>
<dbReference type="Gene3D" id="2.10.109.10">
    <property type="entry name" value="Umud Fragment, subunit A"/>
    <property type="match status" value="1"/>
</dbReference>
<keyword evidence="6" id="KW-1003">Cell membrane</keyword>
<keyword evidence="9 13" id="KW-0378">Hydrolase</keyword>
<evidence type="ECO:0000256" key="9">
    <source>
        <dbReference type="ARBA" id="ARBA00022801"/>
    </source>
</evidence>
<dbReference type="InterPro" id="IPR019758">
    <property type="entry name" value="Pept_S26A_signal_pept_1_CS"/>
</dbReference>
<keyword evidence="11 13" id="KW-0472">Membrane</keyword>
<dbReference type="InterPro" id="IPR019757">
    <property type="entry name" value="Pept_S26A_signal_pept_1_Lys-AS"/>
</dbReference>
<dbReference type="InterPro" id="IPR036286">
    <property type="entry name" value="LexA/Signal_pep-like_sf"/>
</dbReference>
<dbReference type="InterPro" id="IPR019756">
    <property type="entry name" value="Pept_S26A_signal_pept_1_Ser-AS"/>
</dbReference>
<feature type="transmembrane region" description="Helical" evidence="13">
    <location>
        <begin position="38"/>
        <end position="59"/>
    </location>
</feature>
<keyword evidence="10 13" id="KW-1133">Transmembrane helix</keyword>
<evidence type="ECO:0000256" key="2">
    <source>
        <dbReference type="ARBA" id="ARBA00004651"/>
    </source>
</evidence>
<dbReference type="CDD" id="cd06530">
    <property type="entry name" value="S26_SPase_I"/>
    <property type="match status" value="1"/>
</dbReference>
<evidence type="ECO:0000313" key="16">
    <source>
        <dbReference type="EMBL" id="BBI01216.1"/>
    </source>
</evidence>
<dbReference type="PROSITE" id="PS00501">
    <property type="entry name" value="SPASE_I_1"/>
    <property type="match status" value="1"/>
</dbReference>
<comment type="catalytic activity">
    <reaction evidence="1 13">
        <text>Cleavage of hydrophobic, N-terminal signal or leader sequences from secreted and periplasmic proteins.</text>
        <dbReference type="EC" id="3.4.21.89"/>
    </reaction>
</comment>
<dbReference type="InterPro" id="IPR000223">
    <property type="entry name" value="Pept_S26A_signal_pept_1"/>
</dbReference>
<dbReference type="PROSITE" id="PS00760">
    <property type="entry name" value="SPASE_I_2"/>
    <property type="match status" value="1"/>
</dbReference>
<evidence type="ECO:0000313" key="17">
    <source>
        <dbReference type="Proteomes" id="UP000317544"/>
    </source>
</evidence>
<comment type="similarity">
    <text evidence="3 14">Belongs to the peptidase S26 family.</text>
</comment>
<dbReference type="GO" id="GO:0006465">
    <property type="term" value="P:signal peptide processing"/>
    <property type="evidence" value="ECO:0007669"/>
    <property type="project" value="InterPro"/>
</dbReference>
<dbReference type="PRINTS" id="PR00727">
    <property type="entry name" value="LEADERPTASE"/>
</dbReference>
<evidence type="ECO:0000256" key="6">
    <source>
        <dbReference type="ARBA" id="ARBA00022475"/>
    </source>
</evidence>
<keyword evidence="17" id="KW-1185">Reference proteome</keyword>
<dbReference type="NCBIfam" id="NF008114">
    <property type="entry name" value="PRK10861.1"/>
    <property type="match status" value="1"/>
</dbReference>
<dbReference type="Pfam" id="PF10502">
    <property type="entry name" value="Peptidase_S26"/>
    <property type="match status" value="1"/>
</dbReference>
<name>A0A455TA39_9GAMM</name>
<dbReference type="AlphaFoldDB" id="A0A455TA39"/>
<accession>A0A455TA39</accession>
<keyword evidence="7 13" id="KW-0645">Protease</keyword>
<evidence type="ECO:0000256" key="10">
    <source>
        <dbReference type="ARBA" id="ARBA00022989"/>
    </source>
</evidence>
<dbReference type="OrthoDB" id="9815782at2"/>
<dbReference type="EC" id="3.4.21.89" evidence="4 13"/>
<dbReference type="PANTHER" id="PTHR43390">
    <property type="entry name" value="SIGNAL PEPTIDASE I"/>
    <property type="match status" value="1"/>
</dbReference>
<feature type="active site" evidence="12">
    <location>
        <position position="124"/>
    </location>
</feature>
<evidence type="ECO:0000256" key="13">
    <source>
        <dbReference type="RuleBase" id="RU003993"/>
    </source>
</evidence>
<protein>
    <recommendedName>
        <fullName evidence="5 13">Signal peptidase I</fullName>
        <ecNumber evidence="4 13">3.4.21.89</ecNumber>
    </recommendedName>
</protein>
<sequence>MSQFIIILLFIITLITGFFWVATKFINKHLKKNIKYEYTNIIASFFPIFLIVFIIRAFIYEPFQIPSGSMIPTLLIGDFILVKKFSYGLKDPIFHTKLINFNNPKRGDIIVFRYPLNTNVLYIKRIIGLPGDNIIYNYKNKHLLIYNHCKKYLFCNKKIIINYKLQSDITKHNKFYYNPYWLHPKIFKEKIDDNLPYRILLIDQVSDSTQLYFKQSNYLSGSWVVPKNKYFVMGDNRDNSYDSRYWGFVPEENIVGKATIIWFSFKKEENKWPVGLRLNRIGKIQ</sequence>
<gene>
    <name evidence="16" type="primary">lepB</name>
    <name evidence="16" type="ORF">BUCNMO_201</name>
</gene>
<evidence type="ECO:0000256" key="12">
    <source>
        <dbReference type="PIRSR" id="PIRSR600223-1"/>
    </source>
</evidence>
<evidence type="ECO:0000256" key="14">
    <source>
        <dbReference type="RuleBase" id="RU362042"/>
    </source>
</evidence>
<evidence type="ECO:0000256" key="4">
    <source>
        <dbReference type="ARBA" id="ARBA00013208"/>
    </source>
</evidence>
<proteinExistence type="inferred from homology"/>
<evidence type="ECO:0000256" key="8">
    <source>
        <dbReference type="ARBA" id="ARBA00022692"/>
    </source>
</evidence>
<dbReference type="GO" id="GO:0004252">
    <property type="term" value="F:serine-type endopeptidase activity"/>
    <property type="evidence" value="ECO:0007669"/>
    <property type="project" value="InterPro"/>
</dbReference>
<evidence type="ECO:0000256" key="5">
    <source>
        <dbReference type="ARBA" id="ARBA00019232"/>
    </source>
</evidence>
<dbReference type="GO" id="GO:0009003">
    <property type="term" value="F:signal peptidase activity"/>
    <property type="evidence" value="ECO:0007669"/>
    <property type="project" value="UniProtKB-EC"/>
</dbReference>
<organism evidence="16 17">
    <name type="scientific">Buchnera aphidicola</name>
    <name type="common">Nipponaphis monzeni</name>
    <dbReference type="NCBI Taxonomy" id="2495405"/>
    <lineage>
        <taxon>Bacteria</taxon>
        <taxon>Pseudomonadati</taxon>
        <taxon>Pseudomonadota</taxon>
        <taxon>Gammaproteobacteria</taxon>
        <taxon>Enterobacterales</taxon>
        <taxon>Erwiniaceae</taxon>
        <taxon>Buchnera</taxon>
    </lineage>
</organism>
<dbReference type="PROSITE" id="PS00761">
    <property type="entry name" value="SPASE_I_3"/>
    <property type="match status" value="1"/>
</dbReference>
<feature type="domain" description="Peptidase S26" evidence="15">
    <location>
        <begin position="40"/>
        <end position="263"/>
    </location>
</feature>
<dbReference type="InterPro" id="IPR019533">
    <property type="entry name" value="Peptidase_S26"/>
</dbReference>
<dbReference type="SUPFAM" id="SSF51306">
    <property type="entry name" value="LexA/Signal peptidase"/>
    <property type="match status" value="1"/>
</dbReference>
<dbReference type="InterPro" id="IPR019766">
    <property type="entry name" value="Sign_pep_all-beta_subdom"/>
</dbReference>
<dbReference type="Gene3D" id="2.170.230.10">
    <property type="match status" value="1"/>
</dbReference>
<dbReference type="NCBIfam" id="TIGR02227">
    <property type="entry name" value="sigpep_I_bact"/>
    <property type="match status" value="1"/>
</dbReference>
<evidence type="ECO:0000256" key="7">
    <source>
        <dbReference type="ARBA" id="ARBA00022670"/>
    </source>
</evidence>
<evidence type="ECO:0000259" key="15">
    <source>
        <dbReference type="Pfam" id="PF10502"/>
    </source>
</evidence>
<dbReference type="GO" id="GO:0005886">
    <property type="term" value="C:plasma membrane"/>
    <property type="evidence" value="ECO:0007669"/>
    <property type="project" value="UniProtKB-SubCell"/>
</dbReference>
<dbReference type="EMBL" id="AP019379">
    <property type="protein sequence ID" value="BBI01216.1"/>
    <property type="molecule type" value="Genomic_DNA"/>
</dbReference>
<feature type="transmembrane region" description="Helical" evidence="13">
    <location>
        <begin position="6"/>
        <end position="26"/>
    </location>
</feature>
<feature type="active site" evidence="12">
    <location>
        <position position="69"/>
    </location>
</feature>
<evidence type="ECO:0000256" key="1">
    <source>
        <dbReference type="ARBA" id="ARBA00000677"/>
    </source>
</evidence>
<comment type="subcellular location">
    <subcellularLocation>
        <location evidence="2">Cell membrane</location>
        <topology evidence="2">Multi-pass membrane protein</topology>
    </subcellularLocation>
    <subcellularLocation>
        <location evidence="14">Membrane</location>
        <topology evidence="14">Multi-pass membrane protein</topology>
    </subcellularLocation>
</comment>
<dbReference type="Proteomes" id="UP000317544">
    <property type="component" value="Chromosome"/>
</dbReference>